<gene>
    <name evidence="5" type="ORF">OYT1_ch1162</name>
</gene>
<dbReference type="Gene3D" id="2.40.160.20">
    <property type="match status" value="1"/>
</dbReference>
<dbReference type="EMBL" id="AP018738">
    <property type="protein sequence ID" value="BBE50722.1"/>
    <property type="molecule type" value="Genomic_DNA"/>
</dbReference>
<dbReference type="GO" id="GO:0009279">
    <property type="term" value="C:cell outer membrane"/>
    <property type="evidence" value="ECO:0007669"/>
    <property type="project" value="UniProtKB-SubCell"/>
</dbReference>
<evidence type="ECO:0000256" key="3">
    <source>
        <dbReference type="SAM" id="SignalP"/>
    </source>
</evidence>
<dbReference type="RefSeq" id="WP_062627524.1">
    <property type="nucleotide sequence ID" value="NZ_AP018738.1"/>
</dbReference>
<keyword evidence="6" id="KW-1185">Reference proteome</keyword>
<dbReference type="InterPro" id="IPR011250">
    <property type="entry name" value="OMP/PagP_B-barrel"/>
</dbReference>
<dbReference type="Pfam" id="PF13505">
    <property type="entry name" value="OMP_b-brl"/>
    <property type="match status" value="1"/>
</dbReference>
<evidence type="ECO:0000313" key="6">
    <source>
        <dbReference type="Proteomes" id="UP000033070"/>
    </source>
</evidence>
<dbReference type="AlphaFoldDB" id="A0A2Z6GBG5"/>
<proteinExistence type="predicted"/>
<reference evidence="5 6" key="1">
    <citation type="submission" date="2018-06" db="EMBL/GenBank/DDBJ databases">
        <title>OYT1 Genome Sequencing.</title>
        <authorList>
            <person name="Kato S."/>
            <person name="Itoh T."/>
            <person name="Ohkuma M."/>
        </authorList>
    </citation>
    <scope>NUCLEOTIDE SEQUENCE [LARGE SCALE GENOMIC DNA]</scope>
    <source>
        <strain evidence="5 6">OYT1</strain>
    </source>
</reference>
<organism evidence="5 6">
    <name type="scientific">Ferriphaselus amnicola</name>
    <dbReference type="NCBI Taxonomy" id="1188319"/>
    <lineage>
        <taxon>Bacteria</taxon>
        <taxon>Pseudomonadati</taxon>
        <taxon>Pseudomonadota</taxon>
        <taxon>Betaproteobacteria</taxon>
        <taxon>Nitrosomonadales</taxon>
        <taxon>Gallionellaceae</taxon>
        <taxon>Ferriphaselus</taxon>
    </lineage>
</organism>
<dbReference type="InterPro" id="IPR027385">
    <property type="entry name" value="Beta-barrel_OMP"/>
</dbReference>
<name>A0A2Z6GBG5_9PROT</name>
<dbReference type="SUPFAM" id="SSF56925">
    <property type="entry name" value="OMPA-like"/>
    <property type="match status" value="1"/>
</dbReference>
<accession>A0A2Z6GBG5</accession>
<sequence>MKKILVVAALSAAMLSMSATADPYLGAGVGAYKTDTNNTSYKLFGGLQASPNFAVEAAYNDFRSYRGASADSWSLAAIGIIPLDQGWSVFGKLGPSYNRTRNVGGSNRTDLLAGVGVGFNASKDLTIRLEYEDFGTLTNTAGAINHKATAWGLNVKYSL</sequence>
<evidence type="ECO:0000259" key="4">
    <source>
        <dbReference type="Pfam" id="PF13505"/>
    </source>
</evidence>
<evidence type="ECO:0000256" key="2">
    <source>
        <dbReference type="ARBA" id="ARBA00022729"/>
    </source>
</evidence>
<evidence type="ECO:0000256" key="1">
    <source>
        <dbReference type="ARBA" id="ARBA00004442"/>
    </source>
</evidence>
<feature type="signal peptide" evidence="3">
    <location>
        <begin position="1"/>
        <end position="21"/>
    </location>
</feature>
<dbReference type="KEGG" id="fam:OYT1_ch1162"/>
<evidence type="ECO:0000313" key="5">
    <source>
        <dbReference type="EMBL" id="BBE50722.1"/>
    </source>
</evidence>
<feature type="chain" id="PRO_5017348120" description="Outer membrane protein beta-barrel domain-containing protein" evidence="3">
    <location>
        <begin position="22"/>
        <end position="159"/>
    </location>
</feature>
<keyword evidence="2 3" id="KW-0732">Signal</keyword>
<comment type="subcellular location">
    <subcellularLocation>
        <location evidence="1">Cell outer membrane</location>
    </subcellularLocation>
</comment>
<protein>
    <recommendedName>
        <fullName evidence="4">Outer membrane protein beta-barrel domain-containing protein</fullName>
    </recommendedName>
</protein>
<dbReference type="Proteomes" id="UP000033070">
    <property type="component" value="Chromosome"/>
</dbReference>
<dbReference type="STRING" id="1188319.OYT1_02421"/>
<feature type="domain" description="Outer membrane protein beta-barrel" evidence="4">
    <location>
        <begin position="5"/>
        <end position="157"/>
    </location>
</feature>